<organism evidence="3 4">
    <name type="scientific">Acidovorax benzenivorans</name>
    <dbReference type="NCBI Taxonomy" id="2987520"/>
    <lineage>
        <taxon>Bacteria</taxon>
        <taxon>Pseudomonadati</taxon>
        <taxon>Pseudomonadota</taxon>
        <taxon>Betaproteobacteria</taxon>
        <taxon>Burkholderiales</taxon>
        <taxon>Comamonadaceae</taxon>
        <taxon>Acidovorax</taxon>
    </lineage>
</organism>
<dbReference type="Pfam" id="PF12804">
    <property type="entry name" value="NTP_transf_3"/>
    <property type="match status" value="1"/>
</dbReference>
<dbReference type="Proteomes" id="UP001148932">
    <property type="component" value="Unassembled WGS sequence"/>
</dbReference>
<comment type="caution">
    <text evidence="3">The sequence shown here is derived from an EMBL/GenBank/DDBJ whole genome shotgun (WGS) entry which is preliminary data.</text>
</comment>
<dbReference type="PANTHER" id="PTHR43777:SF1">
    <property type="entry name" value="MOLYBDENUM COFACTOR CYTIDYLYLTRANSFERASE"/>
    <property type="match status" value="1"/>
</dbReference>
<protein>
    <submittedName>
        <fullName evidence="3">NTP transferase domain-containing protein</fullName>
    </submittedName>
</protein>
<dbReference type="GO" id="GO:0016740">
    <property type="term" value="F:transferase activity"/>
    <property type="evidence" value="ECO:0007669"/>
    <property type="project" value="UniProtKB-KW"/>
</dbReference>
<evidence type="ECO:0000313" key="3">
    <source>
        <dbReference type="EMBL" id="MDD2180119.1"/>
    </source>
</evidence>
<feature type="domain" description="MobA-like NTP transferase" evidence="2">
    <location>
        <begin position="47"/>
        <end position="148"/>
    </location>
</feature>
<gene>
    <name evidence="3" type="ORF">OIN59_22000</name>
</gene>
<sequence length="185" mass="18968">MPTHPSAPVVLVLASGRGERFAASGGAVHKLRAPLGGATVLEHTLAAVRASGLPWHLEDVGHPGMGDSIAAAVRATAHAPGWLVLPGDLPLIRPDTLRTIAAALADCAVAMPVHQGERGHPVGFAAACLSSLMALTGEQGAASVVRKQAQQGRVRQVEVDDEGTVTDIDTVQDLERAAQLLAARG</sequence>
<dbReference type="EMBL" id="JAPCKI010000019">
    <property type="protein sequence ID" value="MDD2180119.1"/>
    <property type="molecule type" value="Genomic_DNA"/>
</dbReference>
<evidence type="ECO:0000256" key="1">
    <source>
        <dbReference type="ARBA" id="ARBA00022842"/>
    </source>
</evidence>
<keyword evidence="1" id="KW-0460">Magnesium</keyword>
<dbReference type="InterPro" id="IPR029044">
    <property type="entry name" value="Nucleotide-diphossugar_trans"/>
</dbReference>
<dbReference type="SUPFAM" id="SSF53448">
    <property type="entry name" value="Nucleotide-diphospho-sugar transferases"/>
    <property type="match status" value="1"/>
</dbReference>
<dbReference type="Gene3D" id="3.90.550.10">
    <property type="entry name" value="Spore Coat Polysaccharide Biosynthesis Protein SpsA, Chain A"/>
    <property type="match status" value="2"/>
</dbReference>
<keyword evidence="3" id="KW-0808">Transferase</keyword>
<evidence type="ECO:0000313" key="4">
    <source>
        <dbReference type="Proteomes" id="UP001148932"/>
    </source>
</evidence>
<proteinExistence type="predicted"/>
<accession>A0ABT5S2H6</accession>
<evidence type="ECO:0000259" key="2">
    <source>
        <dbReference type="Pfam" id="PF12804"/>
    </source>
</evidence>
<dbReference type="PANTHER" id="PTHR43777">
    <property type="entry name" value="MOLYBDENUM COFACTOR CYTIDYLYLTRANSFERASE"/>
    <property type="match status" value="1"/>
</dbReference>
<reference evidence="3" key="1">
    <citation type="submission" date="2022-10" db="EMBL/GenBank/DDBJ databases">
        <title>Description of microaerobic benzene degrading bacteria.</title>
        <authorList>
            <person name="Bedics A."/>
            <person name="Tancsics A."/>
            <person name="Banerjee S."/>
        </authorList>
    </citation>
    <scope>NUCLEOTIDE SEQUENCE</scope>
    <source>
        <strain evidence="3">D2M1</strain>
    </source>
</reference>
<keyword evidence="4" id="KW-1185">Reference proteome</keyword>
<name>A0ABT5S2H6_9BURK</name>
<dbReference type="RefSeq" id="WP_274113866.1">
    <property type="nucleotide sequence ID" value="NZ_JAPCKI010000019.1"/>
</dbReference>
<dbReference type="InterPro" id="IPR025877">
    <property type="entry name" value="MobA-like_NTP_Trfase"/>
</dbReference>